<organism evidence="1 2">
    <name type="scientific">Dermacentor silvarum</name>
    <name type="common">Tick</name>
    <dbReference type="NCBI Taxonomy" id="543639"/>
    <lineage>
        <taxon>Eukaryota</taxon>
        <taxon>Metazoa</taxon>
        <taxon>Ecdysozoa</taxon>
        <taxon>Arthropoda</taxon>
        <taxon>Chelicerata</taxon>
        <taxon>Arachnida</taxon>
        <taxon>Acari</taxon>
        <taxon>Parasitiformes</taxon>
        <taxon>Ixodida</taxon>
        <taxon>Ixodoidea</taxon>
        <taxon>Ixodidae</taxon>
        <taxon>Rhipicephalinae</taxon>
        <taxon>Dermacentor</taxon>
    </lineage>
</organism>
<name>A0ACB8C6G9_DERSI</name>
<comment type="caution">
    <text evidence="1">The sequence shown here is derived from an EMBL/GenBank/DDBJ whole genome shotgun (WGS) entry which is preliminary data.</text>
</comment>
<evidence type="ECO:0000313" key="1">
    <source>
        <dbReference type="EMBL" id="KAH7934386.1"/>
    </source>
</evidence>
<keyword evidence="2" id="KW-1185">Reference proteome</keyword>
<dbReference type="Proteomes" id="UP000821865">
    <property type="component" value="Chromosome 9"/>
</dbReference>
<gene>
    <name evidence="1" type="ORF">HPB49_025414</name>
</gene>
<protein>
    <submittedName>
        <fullName evidence="1">Uncharacterized protein</fullName>
    </submittedName>
</protein>
<accession>A0ACB8C6G9</accession>
<evidence type="ECO:0000313" key="2">
    <source>
        <dbReference type="Proteomes" id="UP000821865"/>
    </source>
</evidence>
<proteinExistence type="predicted"/>
<sequence>MRSTVEGEDIDPEDCNEIAGWKIIAPRASRTGKEACLTKDTTPTGTPPPQASNGKASTVRKSIVRQSKMPLLPEDDIKIIITIRGGLTIARLGITRVADATTTAAYIETSG</sequence>
<dbReference type="EMBL" id="CM023478">
    <property type="protein sequence ID" value="KAH7934386.1"/>
    <property type="molecule type" value="Genomic_DNA"/>
</dbReference>
<reference evidence="1" key="1">
    <citation type="submission" date="2020-05" db="EMBL/GenBank/DDBJ databases">
        <title>Large-scale comparative analyses of tick genomes elucidate their genetic diversity and vector capacities.</title>
        <authorList>
            <person name="Jia N."/>
            <person name="Wang J."/>
            <person name="Shi W."/>
            <person name="Du L."/>
            <person name="Sun Y."/>
            <person name="Zhan W."/>
            <person name="Jiang J."/>
            <person name="Wang Q."/>
            <person name="Zhang B."/>
            <person name="Ji P."/>
            <person name="Sakyi L.B."/>
            <person name="Cui X."/>
            <person name="Yuan T."/>
            <person name="Jiang B."/>
            <person name="Yang W."/>
            <person name="Lam T.T.-Y."/>
            <person name="Chang Q."/>
            <person name="Ding S."/>
            <person name="Wang X."/>
            <person name="Zhu J."/>
            <person name="Ruan X."/>
            <person name="Zhao L."/>
            <person name="Wei J."/>
            <person name="Que T."/>
            <person name="Du C."/>
            <person name="Cheng J."/>
            <person name="Dai P."/>
            <person name="Han X."/>
            <person name="Huang E."/>
            <person name="Gao Y."/>
            <person name="Liu J."/>
            <person name="Shao H."/>
            <person name="Ye R."/>
            <person name="Li L."/>
            <person name="Wei W."/>
            <person name="Wang X."/>
            <person name="Wang C."/>
            <person name="Yang T."/>
            <person name="Huo Q."/>
            <person name="Li W."/>
            <person name="Guo W."/>
            <person name="Chen H."/>
            <person name="Zhou L."/>
            <person name="Ni X."/>
            <person name="Tian J."/>
            <person name="Zhou Y."/>
            <person name="Sheng Y."/>
            <person name="Liu T."/>
            <person name="Pan Y."/>
            <person name="Xia L."/>
            <person name="Li J."/>
            <person name="Zhao F."/>
            <person name="Cao W."/>
        </authorList>
    </citation>
    <scope>NUCLEOTIDE SEQUENCE</scope>
    <source>
        <strain evidence="1">Dsil-2018</strain>
    </source>
</reference>